<evidence type="ECO:0000313" key="1">
    <source>
        <dbReference type="EMBL" id="KAK0067794.1"/>
    </source>
</evidence>
<protein>
    <submittedName>
        <fullName evidence="1">Uncharacterized protein</fullName>
    </submittedName>
</protein>
<keyword evidence="2" id="KW-1185">Reference proteome</keyword>
<comment type="caution">
    <text evidence="1">The sequence shown here is derived from an EMBL/GenBank/DDBJ whole genome shotgun (WGS) entry which is preliminary data.</text>
</comment>
<proteinExistence type="predicted"/>
<sequence length="92" mass="10308">MVAVSIKELSTGVHHKSLSGLVRLDPVRTLAVTWEDLIEAVLVEKYHHPPVPLSFPPSYSTAKRGSSKQLQILRQKGNKRSWSYANLAQQKC</sequence>
<reference evidence="1" key="2">
    <citation type="submission" date="2023-04" db="EMBL/GenBank/DDBJ databases">
        <authorList>
            <person name="Bu L."/>
            <person name="Lu L."/>
            <person name="Laidemitt M.R."/>
            <person name="Zhang S.M."/>
            <person name="Mutuku M."/>
            <person name="Mkoji G."/>
            <person name="Steinauer M."/>
            <person name="Loker E.S."/>
        </authorList>
    </citation>
    <scope>NUCLEOTIDE SEQUENCE</scope>
    <source>
        <strain evidence="1">KasaAsao</strain>
        <tissue evidence="1">Whole Snail</tissue>
    </source>
</reference>
<reference evidence="1" key="1">
    <citation type="journal article" date="2023" name="PLoS Negl. Trop. Dis.">
        <title>A genome sequence for Biomphalaria pfeifferi, the major vector snail for the human-infecting parasite Schistosoma mansoni.</title>
        <authorList>
            <person name="Bu L."/>
            <person name="Lu L."/>
            <person name="Laidemitt M.R."/>
            <person name="Zhang S.M."/>
            <person name="Mutuku M."/>
            <person name="Mkoji G."/>
            <person name="Steinauer M."/>
            <person name="Loker E.S."/>
        </authorList>
    </citation>
    <scope>NUCLEOTIDE SEQUENCE</scope>
    <source>
        <strain evidence="1">KasaAsao</strain>
    </source>
</reference>
<dbReference type="AlphaFoldDB" id="A0AAD8C8V5"/>
<name>A0AAD8C8V5_BIOPF</name>
<accession>A0AAD8C8V5</accession>
<organism evidence="1 2">
    <name type="scientific">Biomphalaria pfeifferi</name>
    <name type="common">Bloodfluke planorb</name>
    <name type="synonym">Freshwater snail</name>
    <dbReference type="NCBI Taxonomy" id="112525"/>
    <lineage>
        <taxon>Eukaryota</taxon>
        <taxon>Metazoa</taxon>
        <taxon>Spiralia</taxon>
        <taxon>Lophotrochozoa</taxon>
        <taxon>Mollusca</taxon>
        <taxon>Gastropoda</taxon>
        <taxon>Heterobranchia</taxon>
        <taxon>Euthyneura</taxon>
        <taxon>Panpulmonata</taxon>
        <taxon>Hygrophila</taxon>
        <taxon>Lymnaeoidea</taxon>
        <taxon>Planorbidae</taxon>
        <taxon>Biomphalaria</taxon>
    </lineage>
</organism>
<gene>
    <name evidence="1" type="ORF">Bpfe_002635</name>
</gene>
<dbReference type="EMBL" id="JASAOG010000006">
    <property type="protein sequence ID" value="KAK0067794.1"/>
    <property type="molecule type" value="Genomic_DNA"/>
</dbReference>
<dbReference type="Proteomes" id="UP001233172">
    <property type="component" value="Unassembled WGS sequence"/>
</dbReference>
<evidence type="ECO:0000313" key="2">
    <source>
        <dbReference type="Proteomes" id="UP001233172"/>
    </source>
</evidence>